<sequence length="75" mass="8561">MGRLTERDRALCRLLDDHRVLTTPQVADVGFTGERRARMRLSELYALDVLDRFRPQAWGNPSPYHWVLGPLGAAV</sequence>
<accession>T1A0W0</accession>
<dbReference type="Pfam" id="PF13814">
    <property type="entry name" value="Replic_Relax"/>
    <property type="match status" value="1"/>
</dbReference>
<protein>
    <submittedName>
        <fullName evidence="1">Uncharacterized protein</fullName>
    </submittedName>
</protein>
<name>T1A0W0_9ZZZZ</name>
<reference evidence="1" key="1">
    <citation type="submission" date="2013-08" db="EMBL/GenBank/DDBJ databases">
        <authorList>
            <person name="Mendez C."/>
            <person name="Richter M."/>
            <person name="Ferrer M."/>
            <person name="Sanchez J."/>
        </authorList>
    </citation>
    <scope>NUCLEOTIDE SEQUENCE</scope>
</reference>
<dbReference type="InterPro" id="IPR025855">
    <property type="entry name" value="Replic_Relax"/>
</dbReference>
<dbReference type="AlphaFoldDB" id="T1A0W0"/>
<proteinExistence type="predicted"/>
<feature type="non-terminal residue" evidence="1">
    <location>
        <position position="75"/>
    </location>
</feature>
<comment type="caution">
    <text evidence="1">The sequence shown here is derived from an EMBL/GenBank/DDBJ whole genome shotgun (WGS) entry which is preliminary data.</text>
</comment>
<organism evidence="1">
    <name type="scientific">mine drainage metagenome</name>
    <dbReference type="NCBI Taxonomy" id="410659"/>
    <lineage>
        <taxon>unclassified sequences</taxon>
        <taxon>metagenomes</taxon>
        <taxon>ecological metagenomes</taxon>
    </lineage>
</organism>
<dbReference type="EMBL" id="AUZY01006489">
    <property type="protein sequence ID" value="EQD54166.1"/>
    <property type="molecule type" value="Genomic_DNA"/>
</dbReference>
<gene>
    <name evidence="1" type="ORF">B1B_09807</name>
</gene>
<reference evidence="1" key="2">
    <citation type="journal article" date="2014" name="ISME J.">
        <title>Microbial stratification in low pH oxic and suboxic macroscopic growths along an acid mine drainage.</title>
        <authorList>
            <person name="Mendez-Garcia C."/>
            <person name="Mesa V."/>
            <person name="Sprenger R.R."/>
            <person name="Richter M."/>
            <person name="Diez M.S."/>
            <person name="Solano J."/>
            <person name="Bargiela R."/>
            <person name="Golyshina O.V."/>
            <person name="Manteca A."/>
            <person name="Ramos J.L."/>
            <person name="Gallego J.R."/>
            <person name="Llorente I."/>
            <person name="Martins Dos Santos V.A."/>
            <person name="Jensen O.N."/>
            <person name="Pelaez A.I."/>
            <person name="Sanchez J."/>
            <person name="Ferrer M."/>
        </authorList>
    </citation>
    <scope>NUCLEOTIDE SEQUENCE</scope>
</reference>
<evidence type="ECO:0000313" key="1">
    <source>
        <dbReference type="EMBL" id="EQD54166.1"/>
    </source>
</evidence>